<keyword evidence="4" id="KW-1003">Cell membrane</keyword>
<evidence type="ECO:0000256" key="4">
    <source>
        <dbReference type="ARBA" id="ARBA00022475"/>
    </source>
</evidence>
<feature type="transmembrane region" description="Helical" evidence="8">
    <location>
        <begin position="20"/>
        <end position="44"/>
    </location>
</feature>
<feature type="transmembrane region" description="Helical" evidence="8">
    <location>
        <begin position="342"/>
        <end position="370"/>
    </location>
</feature>
<feature type="transmembrane region" description="Helical" evidence="8">
    <location>
        <begin position="409"/>
        <end position="429"/>
    </location>
</feature>
<comment type="subcellular location">
    <subcellularLocation>
        <location evidence="1">Cell membrane</location>
        <topology evidence="1">Multi-pass membrane protein</topology>
    </subcellularLocation>
</comment>
<feature type="transmembrane region" description="Helical" evidence="8">
    <location>
        <begin position="77"/>
        <end position="95"/>
    </location>
</feature>
<comment type="caution">
    <text evidence="9">The sequence shown here is derived from an EMBL/GenBank/DDBJ whole genome shotgun (WGS) entry which is preliminary data.</text>
</comment>
<feature type="transmembrane region" description="Helical" evidence="8">
    <location>
        <begin position="382"/>
        <end position="403"/>
    </location>
</feature>
<evidence type="ECO:0000256" key="7">
    <source>
        <dbReference type="ARBA" id="ARBA00023136"/>
    </source>
</evidence>
<evidence type="ECO:0000313" key="9">
    <source>
        <dbReference type="EMBL" id="MCR6544062.1"/>
    </source>
</evidence>
<evidence type="ECO:0000256" key="6">
    <source>
        <dbReference type="ARBA" id="ARBA00022989"/>
    </source>
</evidence>
<dbReference type="PROSITE" id="PS01303">
    <property type="entry name" value="BCCT"/>
    <property type="match status" value="1"/>
</dbReference>
<feature type="transmembrane region" description="Helical" evidence="8">
    <location>
        <begin position="285"/>
        <end position="304"/>
    </location>
</feature>
<feature type="transmembrane region" description="Helical" evidence="8">
    <location>
        <begin position="251"/>
        <end position="273"/>
    </location>
</feature>
<evidence type="ECO:0000256" key="1">
    <source>
        <dbReference type="ARBA" id="ARBA00004651"/>
    </source>
</evidence>
<keyword evidence="6 8" id="KW-1133">Transmembrane helix</keyword>
<sequence length="454" mass="49222">MAFSKYGNIRLGKDDDRPEYSTFTWFAMLFSAAMGIGIIFWGVAEPISFFSNPPVGEAYTKEAGQWALRQTVFHWGIHPWSVYALVGMALAYVGFRKGLPGRISSIFVPILGEDNLNGKWAKVIDIFAVLASIAGIAVSLGLGSMQINGGLSFLYGIEVNDFMTGIIIVVLTIIFCGSAAVGIEKGMARVSNTNVALMIILMSFFLIFGPTKYILESIATVLGDYLQNIIWLSGYADPNGIYQEKVGFNWIGAWTVFYWAWWISWGPFVGGFVAKVSKGRTIREFILGALIVPTLVCTVWMVLFGGTAIHMELYGQGGIAEAVAANIDSALFVTLGNLPIPMISGIVAVFLIGTFFITSADSATFTVAMYSSGGDMNPDARVKVFWGVIEGLITIALLVAGGLQALKAASVLTAFPFMLIILGIIYCMFKLLKQEFVSGEESQTISSKNKTARI</sequence>
<organism evidence="9 10">
    <name type="scientific">Dehalobacterium formicoaceticum</name>
    <dbReference type="NCBI Taxonomy" id="51515"/>
    <lineage>
        <taxon>Bacteria</taxon>
        <taxon>Bacillati</taxon>
        <taxon>Bacillota</taxon>
        <taxon>Clostridia</taxon>
        <taxon>Eubacteriales</taxon>
        <taxon>Peptococcaceae</taxon>
        <taxon>Dehalobacterium</taxon>
    </lineage>
</organism>
<dbReference type="PANTHER" id="PTHR30047">
    <property type="entry name" value="HIGH-AFFINITY CHOLINE TRANSPORT PROTEIN-RELATED"/>
    <property type="match status" value="1"/>
</dbReference>
<evidence type="ECO:0000256" key="8">
    <source>
        <dbReference type="SAM" id="Phobius"/>
    </source>
</evidence>
<name>A0ABT1XZM1_9FIRM</name>
<evidence type="ECO:0000256" key="5">
    <source>
        <dbReference type="ARBA" id="ARBA00022692"/>
    </source>
</evidence>
<proteinExistence type="inferred from homology"/>
<feature type="transmembrane region" description="Helical" evidence="8">
    <location>
        <begin position="162"/>
        <end position="183"/>
    </location>
</feature>
<reference evidence="9 10" key="1">
    <citation type="submission" date="2022-08" db="EMBL/GenBank/DDBJ databases">
        <title>Proteogenomics of the novel Dehalobacterium formicoaceticum strain EZ94 highlights a key role of methyltransferases during anaerobic dichloromethane degradation.</title>
        <authorList>
            <person name="Wasmund K."/>
        </authorList>
    </citation>
    <scope>NUCLEOTIDE SEQUENCE [LARGE SCALE GENOMIC DNA]</scope>
    <source>
        <strain evidence="9 10">EZ94</strain>
    </source>
</reference>
<feature type="transmembrane region" description="Helical" evidence="8">
    <location>
        <begin position="195"/>
        <end position="215"/>
    </location>
</feature>
<dbReference type="Proteomes" id="UP001524944">
    <property type="component" value="Unassembled WGS sequence"/>
</dbReference>
<comment type="similarity">
    <text evidence="2">Belongs to the BCCT transporter (TC 2.A.15) family.</text>
</comment>
<dbReference type="InterPro" id="IPR018093">
    <property type="entry name" value="BCCT_CS"/>
</dbReference>
<keyword evidence="5 8" id="KW-0812">Transmembrane</keyword>
<dbReference type="PANTHER" id="PTHR30047:SF7">
    <property type="entry name" value="HIGH-AFFINITY CHOLINE TRANSPORT PROTEIN"/>
    <property type="match status" value="1"/>
</dbReference>
<evidence type="ECO:0000256" key="3">
    <source>
        <dbReference type="ARBA" id="ARBA00022448"/>
    </source>
</evidence>
<keyword evidence="3" id="KW-0813">Transport</keyword>
<dbReference type="NCBIfam" id="TIGR00842">
    <property type="entry name" value="bcct"/>
    <property type="match status" value="1"/>
</dbReference>
<accession>A0ABT1XZM1</accession>
<keyword evidence="10" id="KW-1185">Reference proteome</keyword>
<evidence type="ECO:0000256" key="2">
    <source>
        <dbReference type="ARBA" id="ARBA00005658"/>
    </source>
</evidence>
<feature type="transmembrane region" description="Helical" evidence="8">
    <location>
        <begin position="123"/>
        <end position="142"/>
    </location>
</feature>
<dbReference type="Pfam" id="PF02028">
    <property type="entry name" value="BCCT"/>
    <property type="match status" value="1"/>
</dbReference>
<keyword evidence="7 8" id="KW-0472">Membrane</keyword>
<dbReference type="EMBL" id="JANPWE010000001">
    <property type="protein sequence ID" value="MCR6544062.1"/>
    <property type="molecule type" value="Genomic_DNA"/>
</dbReference>
<protein>
    <submittedName>
        <fullName evidence="9">BCCT family transporter</fullName>
    </submittedName>
</protein>
<dbReference type="InterPro" id="IPR000060">
    <property type="entry name" value="BCCT_transptr"/>
</dbReference>
<dbReference type="RefSeq" id="WP_257912186.1">
    <property type="nucleotide sequence ID" value="NZ_JANPWE010000001.1"/>
</dbReference>
<evidence type="ECO:0000313" key="10">
    <source>
        <dbReference type="Proteomes" id="UP001524944"/>
    </source>
</evidence>
<gene>
    <name evidence="9" type="ORF">NVS47_00755</name>
</gene>